<gene>
    <name evidence="1" type="ORF">SMN809_LOCUS39369</name>
</gene>
<feature type="non-terminal residue" evidence="1">
    <location>
        <position position="80"/>
    </location>
</feature>
<proteinExistence type="predicted"/>
<evidence type="ECO:0000313" key="1">
    <source>
        <dbReference type="EMBL" id="CAF4608259.1"/>
    </source>
</evidence>
<sequence length="80" mass="8963">HFQGEGLIDGGANSPPGHLVREYQPSSNMLMPKEWNLTGCTYFSCRPKLLLIRRSHSIEISEITIANSAFWTVTVVESEN</sequence>
<evidence type="ECO:0000313" key="2">
    <source>
        <dbReference type="Proteomes" id="UP000676336"/>
    </source>
</evidence>
<reference evidence="1" key="1">
    <citation type="submission" date="2021-02" db="EMBL/GenBank/DDBJ databases">
        <authorList>
            <person name="Nowell W R."/>
        </authorList>
    </citation>
    <scope>NUCLEOTIDE SEQUENCE</scope>
</reference>
<feature type="non-terminal residue" evidence="1">
    <location>
        <position position="1"/>
    </location>
</feature>
<dbReference type="InterPro" id="IPR011050">
    <property type="entry name" value="Pectin_lyase_fold/virulence"/>
</dbReference>
<comment type="caution">
    <text evidence="1">The sequence shown here is derived from an EMBL/GenBank/DDBJ whole genome shotgun (WGS) entry which is preliminary data.</text>
</comment>
<dbReference type="Proteomes" id="UP000676336">
    <property type="component" value="Unassembled WGS sequence"/>
</dbReference>
<protein>
    <submittedName>
        <fullName evidence="1">Uncharacterized protein</fullName>
    </submittedName>
</protein>
<name>A0A8S2Z5N3_9BILA</name>
<accession>A0A8S2Z5N3</accession>
<dbReference type="Gene3D" id="2.160.20.10">
    <property type="entry name" value="Single-stranded right-handed beta-helix, Pectin lyase-like"/>
    <property type="match status" value="1"/>
</dbReference>
<organism evidence="1 2">
    <name type="scientific">Rotaria magnacalcarata</name>
    <dbReference type="NCBI Taxonomy" id="392030"/>
    <lineage>
        <taxon>Eukaryota</taxon>
        <taxon>Metazoa</taxon>
        <taxon>Spiralia</taxon>
        <taxon>Gnathifera</taxon>
        <taxon>Rotifera</taxon>
        <taxon>Eurotatoria</taxon>
        <taxon>Bdelloidea</taxon>
        <taxon>Philodinida</taxon>
        <taxon>Philodinidae</taxon>
        <taxon>Rotaria</taxon>
    </lineage>
</organism>
<dbReference type="InterPro" id="IPR012334">
    <property type="entry name" value="Pectin_lyas_fold"/>
</dbReference>
<dbReference type="EMBL" id="CAJOBI010105498">
    <property type="protein sequence ID" value="CAF4608259.1"/>
    <property type="molecule type" value="Genomic_DNA"/>
</dbReference>
<dbReference type="AlphaFoldDB" id="A0A8S2Z5N3"/>
<dbReference type="SUPFAM" id="SSF51126">
    <property type="entry name" value="Pectin lyase-like"/>
    <property type="match status" value="1"/>
</dbReference>